<evidence type="ECO:0000313" key="2">
    <source>
        <dbReference type="EMBL" id="TFE88942.1"/>
    </source>
</evidence>
<dbReference type="CDD" id="cd00616">
    <property type="entry name" value="AHBA_syn"/>
    <property type="match status" value="1"/>
</dbReference>
<organism evidence="2 3">
    <name type="scientific">Paenibacillus athensensis</name>
    <dbReference type="NCBI Taxonomy" id="1967502"/>
    <lineage>
        <taxon>Bacteria</taxon>
        <taxon>Bacillati</taxon>
        <taxon>Bacillota</taxon>
        <taxon>Bacilli</taxon>
        <taxon>Bacillales</taxon>
        <taxon>Paenibacillaceae</taxon>
        <taxon>Paenibacillus</taxon>
    </lineage>
</organism>
<dbReference type="GO" id="GO:0008483">
    <property type="term" value="F:transaminase activity"/>
    <property type="evidence" value="ECO:0007669"/>
    <property type="project" value="TreeGrafter"/>
</dbReference>
<dbReference type="Pfam" id="PF01041">
    <property type="entry name" value="DegT_DnrJ_EryC1"/>
    <property type="match status" value="1"/>
</dbReference>
<evidence type="ECO:0000256" key="1">
    <source>
        <dbReference type="RuleBase" id="RU004508"/>
    </source>
</evidence>
<name>A0A4Y8Q5R0_9BACL</name>
<dbReference type="PANTHER" id="PTHR30244">
    <property type="entry name" value="TRANSAMINASE"/>
    <property type="match status" value="1"/>
</dbReference>
<dbReference type="AlphaFoldDB" id="A0A4Y8Q5R0"/>
<keyword evidence="3" id="KW-1185">Reference proteome</keyword>
<dbReference type="GO" id="GO:0000271">
    <property type="term" value="P:polysaccharide biosynthetic process"/>
    <property type="evidence" value="ECO:0007669"/>
    <property type="project" value="TreeGrafter"/>
</dbReference>
<accession>A0A4Y8Q5R0</accession>
<dbReference type="Gene3D" id="3.90.1150.10">
    <property type="entry name" value="Aspartate Aminotransferase, domain 1"/>
    <property type="match status" value="1"/>
</dbReference>
<dbReference type="Gene3D" id="3.40.640.10">
    <property type="entry name" value="Type I PLP-dependent aspartate aminotransferase-like (Major domain)"/>
    <property type="match status" value="1"/>
</dbReference>
<sequence>MSQLAILGGMPVRESAIPWITTIGNEEKEAVARVMDNGNISAFIGRAGEGFLGGEKVREFENDFKRKFGSRFAITVNSATTALHTAIAACEVGPGDEVLVTPYTMVATASAVLMNNAVPVFVDIDPDTYNLNPAEIEKWITSRTKAIVVANIFGLPANLPEILRIARKHRLFVIEDNAQSPGASIDGKSTGTFGDLGVFSLNYHKVIHSGEGGVILTDRDDLAQRCQLIRNHGEMVVDDLGDHETVVLGNNYRLSELHAAIGIEQLKKLDVFLEQRRALAAYISEGLQRFQGLTGVKVPQGYTHSYYVYPIQYDARIWEISRTTFAAAMKAEGFPLGQGYQKPIYRLPMYQHKKVYNQTTFPFSLIDNPVQNYAKGLCVVAEDCYERTLLVADLCRLPFTNTEIEQFFTALDKVWSQRGSLYGYENGVLSRP</sequence>
<reference evidence="2 3" key="1">
    <citation type="submission" date="2017-03" db="EMBL/GenBank/DDBJ databases">
        <title>Isolation of Levoglucosan Utilizing Bacteria.</title>
        <authorList>
            <person name="Arya A.S."/>
        </authorList>
    </citation>
    <scope>NUCLEOTIDE SEQUENCE [LARGE SCALE GENOMIC DNA]</scope>
    <source>
        <strain evidence="2 3">MEC069</strain>
    </source>
</reference>
<dbReference type="InterPro" id="IPR015424">
    <property type="entry name" value="PyrdxlP-dep_Trfase"/>
</dbReference>
<dbReference type="RefSeq" id="WP_134751735.1">
    <property type="nucleotide sequence ID" value="NZ_MYFO02000011.1"/>
</dbReference>
<protein>
    <recommendedName>
        <fullName evidence="4">DegT/DnrJ/EryC1/StrS family aminotransferase</fullName>
    </recommendedName>
</protein>
<dbReference type="Proteomes" id="UP000298246">
    <property type="component" value="Unassembled WGS sequence"/>
</dbReference>
<comment type="similarity">
    <text evidence="1">Belongs to the DegT/DnrJ/EryC1 family.</text>
</comment>
<dbReference type="PANTHER" id="PTHR30244:SF34">
    <property type="entry name" value="DTDP-4-AMINO-4,6-DIDEOXYGALACTOSE TRANSAMINASE"/>
    <property type="match status" value="1"/>
</dbReference>
<gene>
    <name evidence="2" type="ORF">B5M42_08510</name>
</gene>
<dbReference type="EMBL" id="MYFO01000008">
    <property type="protein sequence ID" value="TFE88942.1"/>
    <property type="molecule type" value="Genomic_DNA"/>
</dbReference>
<dbReference type="SUPFAM" id="SSF53383">
    <property type="entry name" value="PLP-dependent transferases"/>
    <property type="match status" value="1"/>
</dbReference>
<evidence type="ECO:0000313" key="3">
    <source>
        <dbReference type="Proteomes" id="UP000298246"/>
    </source>
</evidence>
<keyword evidence="1" id="KW-0663">Pyridoxal phosphate</keyword>
<comment type="caution">
    <text evidence="2">The sequence shown here is derived from an EMBL/GenBank/DDBJ whole genome shotgun (WGS) entry which is preliminary data.</text>
</comment>
<dbReference type="InterPro" id="IPR000653">
    <property type="entry name" value="DegT/StrS_aminotransferase"/>
</dbReference>
<dbReference type="InterPro" id="IPR015421">
    <property type="entry name" value="PyrdxlP-dep_Trfase_major"/>
</dbReference>
<dbReference type="GO" id="GO:0030170">
    <property type="term" value="F:pyridoxal phosphate binding"/>
    <property type="evidence" value="ECO:0007669"/>
    <property type="project" value="TreeGrafter"/>
</dbReference>
<proteinExistence type="inferred from homology"/>
<evidence type="ECO:0008006" key="4">
    <source>
        <dbReference type="Google" id="ProtNLM"/>
    </source>
</evidence>
<dbReference type="InterPro" id="IPR015422">
    <property type="entry name" value="PyrdxlP-dep_Trfase_small"/>
</dbReference>
<dbReference type="OrthoDB" id="9810913at2"/>